<feature type="compositionally biased region" description="Basic and acidic residues" evidence="1">
    <location>
        <begin position="12"/>
        <end position="26"/>
    </location>
</feature>
<protein>
    <recommendedName>
        <fullName evidence="4">DUF1685 domain-containing protein</fullName>
    </recommendedName>
</protein>
<dbReference type="STRING" id="4155.A0A022QKJ7"/>
<dbReference type="PANTHER" id="PTHR33785:SF12">
    <property type="entry name" value="DUF1685 FAMILY PROTEIN"/>
    <property type="match status" value="1"/>
</dbReference>
<gene>
    <name evidence="2" type="ORF">MIMGU_mgv1a022012mg</name>
</gene>
<dbReference type="PANTHER" id="PTHR33785">
    <property type="entry name" value="OS06G0550800 PROTEIN"/>
    <property type="match status" value="1"/>
</dbReference>
<accession>A0A022QKJ7</accession>
<keyword evidence="3" id="KW-1185">Reference proteome</keyword>
<sequence length="149" mass="17625">LDKPHQLQTILSEREREFSPEIEKPSRISNNLNKKKKRLSKSLSELEFEELKGFMDLGFVFSEEDKLDSSLADIIPGLHKLGQKKKMDCNLSDDYYHEEHERERPYLSEVWERELLKKWRVPVDIVGNEIDMKDSLKWWAHSVIASAVR</sequence>
<dbReference type="AlphaFoldDB" id="A0A022QKJ7"/>
<evidence type="ECO:0000313" key="2">
    <source>
        <dbReference type="EMBL" id="EYU28109.1"/>
    </source>
</evidence>
<dbReference type="eggNOG" id="ENOG502RYMY">
    <property type="taxonomic scope" value="Eukaryota"/>
</dbReference>
<dbReference type="Proteomes" id="UP000030748">
    <property type="component" value="Unassembled WGS sequence"/>
</dbReference>
<dbReference type="InterPro" id="IPR012881">
    <property type="entry name" value="DUF1685"/>
</dbReference>
<dbReference type="Pfam" id="PF07939">
    <property type="entry name" value="DUF1685"/>
    <property type="match status" value="1"/>
</dbReference>
<reference evidence="2 3" key="1">
    <citation type="journal article" date="2013" name="Proc. Natl. Acad. Sci. U.S.A.">
        <title>Fine-scale variation in meiotic recombination in Mimulus inferred from population shotgun sequencing.</title>
        <authorList>
            <person name="Hellsten U."/>
            <person name="Wright K.M."/>
            <person name="Jenkins J."/>
            <person name="Shu S."/>
            <person name="Yuan Y."/>
            <person name="Wessler S.R."/>
            <person name="Schmutz J."/>
            <person name="Willis J.H."/>
            <person name="Rokhsar D.S."/>
        </authorList>
    </citation>
    <scope>NUCLEOTIDE SEQUENCE [LARGE SCALE GENOMIC DNA]</scope>
    <source>
        <strain evidence="3">cv. DUN x IM62</strain>
    </source>
</reference>
<feature type="non-terminal residue" evidence="2">
    <location>
        <position position="1"/>
    </location>
</feature>
<dbReference type="EMBL" id="KI631456">
    <property type="protein sequence ID" value="EYU28109.1"/>
    <property type="molecule type" value="Genomic_DNA"/>
</dbReference>
<organism evidence="2 3">
    <name type="scientific">Erythranthe guttata</name>
    <name type="common">Yellow monkey flower</name>
    <name type="synonym">Mimulus guttatus</name>
    <dbReference type="NCBI Taxonomy" id="4155"/>
    <lineage>
        <taxon>Eukaryota</taxon>
        <taxon>Viridiplantae</taxon>
        <taxon>Streptophyta</taxon>
        <taxon>Embryophyta</taxon>
        <taxon>Tracheophyta</taxon>
        <taxon>Spermatophyta</taxon>
        <taxon>Magnoliopsida</taxon>
        <taxon>eudicotyledons</taxon>
        <taxon>Gunneridae</taxon>
        <taxon>Pentapetalae</taxon>
        <taxon>asterids</taxon>
        <taxon>lamiids</taxon>
        <taxon>Lamiales</taxon>
        <taxon>Phrymaceae</taxon>
        <taxon>Erythranthe</taxon>
    </lineage>
</organism>
<name>A0A022QKJ7_ERYGU</name>
<evidence type="ECO:0000313" key="3">
    <source>
        <dbReference type="Proteomes" id="UP000030748"/>
    </source>
</evidence>
<feature type="region of interest" description="Disordered" evidence="1">
    <location>
        <begin position="1"/>
        <end position="26"/>
    </location>
</feature>
<proteinExistence type="predicted"/>
<evidence type="ECO:0000256" key="1">
    <source>
        <dbReference type="SAM" id="MobiDB-lite"/>
    </source>
</evidence>
<evidence type="ECO:0008006" key="4">
    <source>
        <dbReference type="Google" id="ProtNLM"/>
    </source>
</evidence>
<feature type="compositionally biased region" description="Polar residues" evidence="1">
    <location>
        <begin position="1"/>
        <end position="11"/>
    </location>
</feature>